<dbReference type="Pfam" id="PF13732">
    <property type="entry name" value="DrrA1-3_C"/>
    <property type="match status" value="1"/>
</dbReference>
<dbReference type="OrthoDB" id="9804819at2"/>
<dbReference type="PANTHER" id="PTHR42711:SF5">
    <property type="entry name" value="ABC TRANSPORTER ATP-BINDING PROTEIN NATA"/>
    <property type="match status" value="1"/>
</dbReference>
<organism evidence="7 8">
    <name type="scientific">Planctomicrobium piriforme</name>
    <dbReference type="NCBI Taxonomy" id="1576369"/>
    <lineage>
        <taxon>Bacteria</taxon>
        <taxon>Pseudomonadati</taxon>
        <taxon>Planctomycetota</taxon>
        <taxon>Planctomycetia</taxon>
        <taxon>Planctomycetales</taxon>
        <taxon>Planctomycetaceae</taxon>
        <taxon>Planctomicrobium</taxon>
    </lineage>
</organism>
<keyword evidence="8" id="KW-1185">Reference proteome</keyword>
<evidence type="ECO:0000256" key="4">
    <source>
        <dbReference type="ARBA" id="ARBA00022741"/>
    </source>
</evidence>
<dbReference type="STRING" id="1576369.SAMN05421753_10321"/>
<dbReference type="InterPro" id="IPR003593">
    <property type="entry name" value="AAA+_ATPase"/>
</dbReference>
<evidence type="ECO:0000313" key="7">
    <source>
        <dbReference type="EMBL" id="SFH79671.1"/>
    </source>
</evidence>
<dbReference type="InterPro" id="IPR003439">
    <property type="entry name" value="ABC_transporter-like_ATP-bd"/>
</dbReference>
<proteinExistence type="inferred from homology"/>
<dbReference type="PANTHER" id="PTHR42711">
    <property type="entry name" value="ABC TRANSPORTER ATP-BINDING PROTEIN"/>
    <property type="match status" value="1"/>
</dbReference>
<dbReference type="InterPro" id="IPR027417">
    <property type="entry name" value="P-loop_NTPase"/>
</dbReference>
<evidence type="ECO:0000256" key="2">
    <source>
        <dbReference type="ARBA" id="ARBA00022448"/>
    </source>
</evidence>
<keyword evidence="3" id="KW-0536">Nodulation</keyword>
<evidence type="ECO:0000313" key="8">
    <source>
        <dbReference type="Proteomes" id="UP000199518"/>
    </source>
</evidence>
<dbReference type="AlphaFoldDB" id="A0A1I3CZL5"/>
<evidence type="ECO:0000259" key="6">
    <source>
        <dbReference type="PROSITE" id="PS50893"/>
    </source>
</evidence>
<comment type="similarity">
    <text evidence="1">Belongs to the ABC transporter superfamily.</text>
</comment>
<feature type="domain" description="ABC transporter" evidence="6">
    <location>
        <begin position="4"/>
        <end position="234"/>
    </location>
</feature>
<name>A0A1I3CZL5_9PLAN</name>
<dbReference type="GO" id="GO:0005524">
    <property type="term" value="F:ATP binding"/>
    <property type="evidence" value="ECO:0007669"/>
    <property type="project" value="UniProtKB-KW"/>
</dbReference>
<keyword evidence="4" id="KW-0547">Nucleotide-binding</keyword>
<dbReference type="Proteomes" id="UP000199518">
    <property type="component" value="Unassembled WGS sequence"/>
</dbReference>
<gene>
    <name evidence="7" type="ORF">SAMN05421753_10321</name>
</gene>
<sequence length="318" mass="35118">MPAVVVDQLEYRYGERTALAGVSFDVAAGEIFGLLGPNGSGKTTLFRILSTLLPVQSGRVELGGHDVAKDPDAVRRLIGVTFQSPSLDVKLTVRENLVHQGHLYGLSGRALKQRCDEVLARMGVADREKEFAEKLSGGLKRRVEIAKCLLHAPQILLLDEPSTGLDPGARYELWKTLESLQREQGVTILVTTHLMEEAERCTRLAILDVGKLIALGKPDELREMVGGDSLTIQTDNPDVLARSLEERFGVKTNRFGPSIRIERERGHELLTEIATQYPGEFRSLTLGKPTLEDVFIKLTGRALETVEPEPAGKKKRKH</sequence>
<dbReference type="RefSeq" id="WP_092048058.1">
    <property type="nucleotide sequence ID" value="NZ_FOQD01000003.1"/>
</dbReference>
<evidence type="ECO:0000256" key="1">
    <source>
        <dbReference type="ARBA" id="ARBA00005417"/>
    </source>
</evidence>
<dbReference type="SUPFAM" id="SSF52540">
    <property type="entry name" value="P-loop containing nucleoside triphosphate hydrolases"/>
    <property type="match status" value="1"/>
</dbReference>
<keyword evidence="5 7" id="KW-0067">ATP-binding</keyword>
<dbReference type="InterPro" id="IPR050763">
    <property type="entry name" value="ABC_transporter_ATP-binding"/>
</dbReference>
<dbReference type="Pfam" id="PF00005">
    <property type="entry name" value="ABC_tran"/>
    <property type="match status" value="1"/>
</dbReference>
<dbReference type="Gene3D" id="3.40.50.300">
    <property type="entry name" value="P-loop containing nucleotide triphosphate hydrolases"/>
    <property type="match status" value="1"/>
</dbReference>
<accession>A0A1I3CZL5</accession>
<protein>
    <submittedName>
        <fullName evidence="7">ABC-2 type transport system ATP-binding protein</fullName>
    </submittedName>
</protein>
<dbReference type="PROSITE" id="PS50893">
    <property type="entry name" value="ABC_TRANSPORTER_2"/>
    <property type="match status" value="1"/>
</dbReference>
<keyword evidence="2" id="KW-0813">Transport</keyword>
<dbReference type="GO" id="GO:0016887">
    <property type="term" value="F:ATP hydrolysis activity"/>
    <property type="evidence" value="ECO:0007669"/>
    <property type="project" value="InterPro"/>
</dbReference>
<evidence type="ECO:0000256" key="3">
    <source>
        <dbReference type="ARBA" id="ARBA00022458"/>
    </source>
</evidence>
<evidence type="ECO:0000256" key="5">
    <source>
        <dbReference type="ARBA" id="ARBA00022840"/>
    </source>
</evidence>
<dbReference type="SMART" id="SM00382">
    <property type="entry name" value="AAA"/>
    <property type="match status" value="1"/>
</dbReference>
<dbReference type="EMBL" id="FOQD01000003">
    <property type="protein sequence ID" value="SFH79671.1"/>
    <property type="molecule type" value="Genomic_DNA"/>
</dbReference>
<reference evidence="8" key="1">
    <citation type="submission" date="2016-10" db="EMBL/GenBank/DDBJ databases">
        <authorList>
            <person name="Varghese N."/>
            <person name="Submissions S."/>
        </authorList>
    </citation>
    <scope>NUCLEOTIDE SEQUENCE [LARGE SCALE GENOMIC DNA]</scope>
    <source>
        <strain evidence="8">DSM 26348</strain>
    </source>
</reference>
<dbReference type="InterPro" id="IPR025302">
    <property type="entry name" value="DrrA1/2-like_C"/>
</dbReference>